<protein>
    <submittedName>
        <fullName evidence="2">Uncharacterized protein</fullName>
    </submittedName>
</protein>
<feature type="region of interest" description="Disordered" evidence="1">
    <location>
        <begin position="1"/>
        <end position="75"/>
    </location>
</feature>
<organism evidence="2 3">
    <name type="scientific">Cadophora malorum</name>
    <dbReference type="NCBI Taxonomy" id="108018"/>
    <lineage>
        <taxon>Eukaryota</taxon>
        <taxon>Fungi</taxon>
        <taxon>Dikarya</taxon>
        <taxon>Ascomycota</taxon>
        <taxon>Pezizomycotina</taxon>
        <taxon>Leotiomycetes</taxon>
        <taxon>Helotiales</taxon>
        <taxon>Ploettnerulaceae</taxon>
        <taxon>Cadophora</taxon>
    </lineage>
</organism>
<gene>
    <name evidence="2" type="ORF">IFR04_013054</name>
</gene>
<evidence type="ECO:0000313" key="2">
    <source>
        <dbReference type="EMBL" id="KAG4413829.1"/>
    </source>
</evidence>
<keyword evidence="3" id="KW-1185">Reference proteome</keyword>
<comment type="caution">
    <text evidence="2">The sequence shown here is derived from an EMBL/GenBank/DDBJ whole genome shotgun (WGS) entry which is preliminary data.</text>
</comment>
<evidence type="ECO:0000256" key="1">
    <source>
        <dbReference type="SAM" id="MobiDB-lite"/>
    </source>
</evidence>
<feature type="compositionally biased region" description="Basic and acidic residues" evidence="1">
    <location>
        <begin position="26"/>
        <end position="36"/>
    </location>
</feature>
<evidence type="ECO:0000313" key="3">
    <source>
        <dbReference type="Proteomes" id="UP000664132"/>
    </source>
</evidence>
<name>A0A8H7T5J2_9HELO</name>
<dbReference type="Proteomes" id="UP000664132">
    <property type="component" value="Unassembled WGS sequence"/>
</dbReference>
<dbReference type="AlphaFoldDB" id="A0A8H7T5J2"/>
<feature type="compositionally biased region" description="Pro residues" evidence="1">
    <location>
        <begin position="53"/>
        <end position="64"/>
    </location>
</feature>
<sequence length="75" mass="7809">MAVAVKDLGFGSGLGAGASTEFAASRVRDSGRRERSALSVSTNPPSNMSRSDPPSPPPNPPPSPSRMLELSDENR</sequence>
<accession>A0A8H7T5J2</accession>
<dbReference type="EMBL" id="JAFJYH010000294">
    <property type="protein sequence ID" value="KAG4413829.1"/>
    <property type="molecule type" value="Genomic_DNA"/>
</dbReference>
<reference evidence="2" key="1">
    <citation type="submission" date="2021-02" db="EMBL/GenBank/DDBJ databases">
        <title>Genome sequence Cadophora malorum strain M34.</title>
        <authorList>
            <person name="Stefanovic E."/>
            <person name="Vu D."/>
            <person name="Scully C."/>
            <person name="Dijksterhuis J."/>
            <person name="Roader J."/>
            <person name="Houbraken J."/>
        </authorList>
    </citation>
    <scope>NUCLEOTIDE SEQUENCE</scope>
    <source>
        <strain evidence="2">M34</strain>
    </source>
</reference>
<proteinExistence type="predicted"/>